<evidence type="ECO:0000313" key="2">
    <source>
        <dbReference type="EMBL" id="KAJ5109914.1"/>
    </source>
</evidence>
<dbReference type="GeneID" id="81354032"/>
<feature type="region of interest" description="Disordered" evidence="1">
    <location>
        <begin position="235"/>
        <end position="277"/>
    </location>
</feature>
<feature type="compositionally biased region" description="Basic and acidic residues" evidence="1">
    <location>
        <begin position="603"/>
        <end position="615"/>
    </location>
</feature>
<dbReference type="OrthoDB" id="5376710at2759"/>
<feature type="compositionally biased region" description="Basic and acidic residues" evidence="1">
    <location>
        <begin position="59"/>
        <end position="83"/>
    </location>
</feature>
<feature type="compositionally biased region" description="Polar residues" evidence="1">
    <location>
        <begin position="383"/>
        <end position="410"/>
    </location>
</feature>
<feature type="compositionally biased region" description="Polar residues" evidence="1">
    <location>
        <begin position="310"/>
        <end position="320"/>
    </location>
</feature>
<feature type="compositionally biased region" description="Basic and acidic residues" evidence="1">
    <location>
        <begin position="90"/>
        <end position="122"/>
    </location>
</feature>
<feature type="compositionally biased region" description="Polar residues" evidence="1">
    <location>
        <begin position="123"/>
        <end position="143"/>
    </location>
</feature>
<feature type="compositionally biased region" description="Basic and acidic residues" evidence="1">
    <location>
        <begin position="523"/>
        <end position="544"/>
    </location>
</feature>
<dbReference type="RefSeq" id="XP_056478025.1">
    <property type="nucleotide sequence ID" value="XM_056615053.1"/>
</dbReference>
<feature type="compositionally biased region" description="Low complexity" evidence="1">
    <location>
        <begin position="553"/>
        <end position="568"/>
    </location>
</feature>
<organism evidence="2 3">
    <name type="scientific">Penicillium argentinense</name>
    <dbReference type="NCBI Taxonomy" id="1131581"/>
    <lineage>
        <taxon>Eukaryota</taxon>
        <taxon>Fungi</taxon>
        <taxon>Dikarya</taxon>
        <taxon>Ascomycota</taxon>
        <taxon>Pezizomycotina</taxon>
        <taxon>Eurotiomycetes</taxon>
        <taxon>Eurotiomycetidae</taxon>
        <taxon>Eurotiales</taxon>
        <taxon>Aspergillaceae</taxon>
        <taxon>Penicillium</taxon>
    </lineage>
</organism>
<reference evidence="2" key="2">
    <citation type="journal article" date="2023" name="IMA Fungus">
        <title>Comparative genomic study of the Penicillium genus elucidates a diverse pangenome and 15 lateral gene transfer events.</title>
        <authorList>
            <person name="Petersen C."/>
            <person name="Sorensen T."/>
            <person name="Nielsen M.R."/>
            <person name="Sondergaard T.E."/>
            <person name="Sorensen J.L."/>
            <person name="Fitzpatrick D.A."/>
            <person name="Frisvad J.C."/>
            <person name="Nielsen K.L."/>
        </authorList>
    </citation>
    <scope>NUCLEOTIDE SEQUENCE</scope>
    <source>
        <strain evidence="2">IBT 30761</strain>
    </source>
</reference>
<gene>
    <name evidence="2" type="ORF">N7532_002559</name>
</gene>
<feature type="compositionally biased region" description="Polar residues" evidence="1">
    <location>
        <begin position="583"/>
        <end position="596"/>
    </location>
</feature>
<name>A0A9W9G0L2_9EURO</name>
<feature type="compositionally biased region" description="Low complexity" evidence="1">
    <location>
        <begin position="243"/>
        <end position="268"/>
    </location>
</feature>
<accession>A0A9W9G0L2</accession>
<feature type="region of interest" description="Disordered" evidence="1">
    <location>
        <begin position="310"/>
        <end position="440"/>
    </location>
</feature>
<feature type="region of interest" description="Disordered" evidence="1">
    <location>
        <begin position="13"/>
        <end position="177"/>
    </location>
</feature>
<dbReference type="Proteomes" id="UP001149074">
    <property type="component" value="Unassembled WGS sequence"/>
</dbReference>
<feature type="region of interest" description="Disordered" evidence="1">
    <location>
        <begin position="473"/>
        <end position="678"/>
    </location>
</feature>
<feature type="region of interest" description="Disordered" evidence="1">
    <location>
        <begin position="191"/>
        <end position="215"/>
    </location>
</feature>
<reference evidence="2" key="1">
    <citation type="submission" date="2022-11" db="EMBL/GenBank/DDBJ databases">
        <authorList>
            <person name="Petersen C."/>
        </authorList>
    </citation>
    <scope>NUCLEOTIDE SEQUENCE</scope>
    <source>
        <strain evidence="2">IBT 30761</strain>
    </source>
</reference>
<sequence length="1365" mass="150607">MVVALSFPYIRPRRSPSYRKKEPHRPPPLKLHTSFFQSQDLKIEGPAPDAGRGSVSGPSEDKGPVEVPLKLEVEVSETSDKWETLSTFKTSEEDIRKRHTAMENHPPEEKGKEHEKEDKGKESASSVPKATSADTRSVSSRGSLRTIIQLDSDSLNDSDNSEVSPISDDRPPIRPGNAIRRFFPELFPDQIDLISPEGGEKAKTKLQRTSPGFEDELQERVQSLCRSPMYKENKAFSPLGPEASSSSGSDGIFDSASSCYSDRSSQSSVGMEFPGKDQLDYPYMSADAYSILSPVAAGVFDDAASVCSSRAPSVLSRQQAPSPSSSSSSGCSSVTSKKSVTSMNDLKNKPLPLEPVSESDIIVPSPLAVRRHTPPLQSPNPPTSVYSTSPMHTPPIQRSATSLQSQSSHACQACGGHSQRRRKGNRSEWTEHIEKGEPHIRQLPSLAQAAEELEDVLADLQRHGSKQRTLLILDGPLQVSRHNGDLVATRPAPQPPSTKPHSMTHPPLTESLKTNKSLKSSKSKKEKEKNKVKRSSEVQKDRRPVNLASIPEGSSTRGHTYSSSSKSGLGHKKSQSADDTPDANVSKNTPGTTPGESASPEGAESKSGKENDRLRKTLTLMKSFKRRPQPTAAPAIAPSRELLHADRLDPPNPLDPLHIPDDTSDDAPPKRDSLRLQLPRLQTDLAVTRLLDTLHGIEPGVARPTGSPTQPTADERPQSPNAQQERQSVSSKEKILVRPSRMLGSEKMRQTHAFVSTAQASSVRLPPEQIYELAATPPSPTATISGFDANQQADVMIPFPADLPQSLVRAIMERIDSLDDLFNFVLVNKSFYNVFKKHELPMIKNALFKMSPPAWELREMSPPWATEAQLLEPDAQVPEYSPSLYLDRYASDIFTLAKLKSMILVRCSPFLRRDTVRGLSGMDVQRAEEVDDAFWRIWTFCRIFGSNKGRENDLEGQVDWLKGGVKARGYTGAASCMTEPFGMNNVLFEPPEGFGRGNGRGLSPKQLYDMTEIWTCMGVLLQPLHGKCIEARKVGIYEGMDVPREDHVREEQVLEEWTSYVLTIGLSAVLGLSSLAPAEATATFFKNAKASGLTKWELTETQTSRSSFLKEAVSRVYEDQERAISQSDSQVDALTEEQLRQQQREKRHQEYVLELRVRRARNAKEPTIRDLGTGSGFSQERPMSEFSTIVHNLDGADCNVPPVPALPSMMLDRASTSTNGSDYVPRTPAFTPPPQFSPPQHFTMPPHFSDTSIPIVPARSPPVQHPALMPAPANPPTVYSLPPQVQDPVDRAINRMVNELGFNEEDVKWALKITDTGEGIDVEAAESLLKQEKKKKKPFSSRKESLLHSVMKRQRSTDSGWRFAA</sequence>
<feature type="compositionally biased region" description="Basic and acidic residues" evidence="1">
    <location>
        <begin position="425"/>
        <end position="440"/>
    </location>
</feature>
<evidence type="ECO:0000313" key="3">
    <source>
        <dbReference type="Proteomes" id="UP001149074"/>
    </source>
</evidence>
<keyword evidence="3" id="KW-1185">Reference proteome</keyword>
<feature type="region of interest" description="Disordered" evidence="1">
    <location>
        <begin position="696"/>
        <end position="734"/>
    </location>
</feature>
<feature type="compositionally biased region" description="Low complexity" evidence="1">
    <location>
        <begin position="321"/>
        <end position="342"/>
    </location>
</feature>
<comment type="caution">
    <text evidence="2">The sequence shown here is derived from an EMBL/GenBank/DDBJ whole genome shotgun (WGS) entry which is preliminary data.</text>
</comment>
<protein>
    <submittedName>
        <fullName evidence="2">Uncharacterized protein</fullName>
    </submittedName>
</protein>
<feature type="compositionally biased region" description="Polar residues" evidence="1">
    <location>
        <begin position="706"/>
        <end position="730"/>
    </location>
</feature>
<feature type="compositionally biased region" description="Basic residues" evidence="1">
    <location>
        <begin position="13"/>
        <end position="23"/>
    </location>
</feature>
<feature type="region of interest" description="Disordered" evidence="1">
    <location>
        <begin position="1331"/>
        <end position="1365"/>
    </location>
</feature>
<proteinExistence type="predicted"/>
<dbReference type="EMBL" id="JAPQKI010000003">
    <property type="protein sequence ID" value="KAJ5109914.1"/>
    <property type="molecule type" value="Genomic_DNA"/>
</dbReference>
<evidence type="ECO:0000256" key="1">
    <source>
        <dbReference type="SAM" id="MobiDB-lite"/>
    </source>
</evidence>
<feature type="compositionally biased region" description="Low complexity" evidence="1">
    <location>
        <begin position="509"/>
        <end position="518"/>
    </location>
</feature>